<dbReference type="Proteomes" id="UP001499986">
    <property type="component" value="Unassembled WGS sequence"/>
</dbReference>
<name>A0ABP5VQD8_9ACTN</name>
<comment type="caution">
    <text evidence="1">The sequence shown here is derived from an EMBL/GenBank/DDBJ whole genome shotgun (WGS) entry which is preliminary data.</text>
</comment>
<proteinExistence type="predicted"/>
<accession>A0ABP5VQD8</accession>
<gene>
    <name evidence="1" type="ORF">GCM10010255_51780</name>
</gene>
<protein>
    <submittedName>
        <fullName evidence="1">Uncharacterized protein</fullName>
    </submittedName>
</protein>
<dbReference type="EMBL" id="BAAASE010000006">
    <property type="protein sequence ID" value="GAA2409296.1"/>
    <property type="molecule type" value="Genomic_DNA"/>
</dbReference>
<evidence type="ECO:0000313" key="1">
    <source>
        <dbReference type="EMBL" id="GAA2409296.1"/>
    </source>
</evidence>
<dbReference type="RefSeq" id="WP_086849249.1">
    <property type="nucleotide sequence ID" value="NZ_BAAASE010000006.1"/>
</dbReference>
<sequence>MVIAPALQLIGVVLVLGFEQLVQWKLGAMGLVALFLLAVGLKARNSTCASLGAVILLLLMTNR</sequence>
<keyword evidence="2" id="KW-1185">Reference proteome</keyword>
<evidence type="ECO:0000313" key="2">
    <source>
        <dbReference type="Proteomes" id="UP001499986"/>
    </source>
</evidence>
<reference evidence="2" key="1">
    <citation type="journal article" date="2019" name="Int. J. Syst. Evol. Microbiol.">
        <title>The Global Catalogue of Microorganisms (GCM) 10K type strain sequencing project: providing services to taxonomists for standard genome sequencing and annotation.</title>
        <authorList>
            <consortium name="The Broad Institute Genomics Platform"/>
            <consortium name="The Broad Institute Genome Sequencing Center for Infectious Disease"/>
            <person name="Wu L."/>
            <person name="Ma J."/>
        </authorList>
    </citation>
    <scope>NUCLEOTIDE SEQUENCE [LARGE SCALE GENOMIC DNA]</scope>
    <source>
        <strain evidence="2">JCM 4358</strain>
    </source>
</reference>
<organism evidence="1 2">
    <name type="scientific">Streptomyces coeruleofuscus</name>
    <dbReference type="NCBI Taxonomy" id="66879"/>
    <lineage>
        <taxon>Bacteria</taxon>
        <taxon>Bacillati</taxon>
        <taxon>Actinomycetota</taxon>
        <taxon>Actinomycetes</taxon>
        <taxon>Kitasatosporales</taxon>
        <taxon>Streptomycetaceae</taxon>
        <taxon>Streptomyces</taxon>
    </lineage>
</organism>